<evidence type="ECO:0000256" key="6">
    <source>
        <dbReference type="ARBA" id="ARBA00023306"/>
    </source>
</evidence>
<reference evidence="10" key="1">
    <citation type="journal article" date="2021" name="Nat. Commun.">
        <title>Genetic determinants of endophytism in the Arabidopsis root mycobiome.</title>
        <authorList>
            <person name="Mesny F."/>
            <person name="Miyauchi S."/>
            <person name="Thiergart T."/>
            <person name="Pickel B."/>
            <person name="Atanasova L."/>
            <person name="Karlsson M."/>
            <person name="Huettel B."/>
            <person name="Barry K.W."/>
            <person name="Haridas S."/>
            <person name="Chen C."/>
            <person name="Bauer D."/>
            <person name="Andreopoulos W."/>
            <person name="Pangilinan J."/>
            <person name="LaButti K."/>
            <person name="Riley R."/>
            <person name="Lipzen A."/>
            <person name="Clum A."/>
            <person name="Drula E."/>
            <person name="Henrissat B."/>
            <person name="Kohler A."/>
            <person name="Grigoriev I.V."/>
            <person name="Martin F.M."/>
            <person name="Hacquard S."/>
        </authorList>
    </citation>
    <scope>NUCLEOTIDE SEQUENCE</scope>
    <source>
        <strain evidence="10">MPI-CAGE-AT-0016</strain>
    </source>
</reference>
<evidence type="ECO:0000256" key="7">
    <source>
        <dbReference type="ARBA" id="ARBA00025253"/>
    </source>
</evidence>
<evidence type="ECO:0000256" key="5">
    <source>
        <dbReference type="ARBA" id="ARBA00023242"/>
    </source>
</evidence>
<keyword evidence="5 8" id="KW-0539">Nucleus</keyword>
<feature type="region of interest" description="Disordered" evidence="9">
    <location>
        <begin position="169"/>
        <end position="227"/>
    </location>
</feature>
<organism evidence="10 11">
    <name type="scientific">Plectosphaerella cucumerina</name>
    <dbReference type="NCBI Taxonomy" id="40658"/>
    <lineage>
        <taxon>Eukaryota</taxon>
        <taxon>Fungi</taxon>
        <taxon>Dikarya</taxon>
        <taxon>Ascomycota</taxon>
        <taxon>Pezizomycotina</taxon>
        <taxon>Sordariomycetes</taxon>
        <taxon>Hypocreomycetidae</taxon>
        <taxon>Glomerellales</taxon>
        <taxon>Plectosphaerellaceae</taxon>
        <taxon>Plectosphaerella</taxon>
    </lineage>
</organism>
<dbReference type="Pfam" id="PF11719">
    <property type="entry name" value="Drc1-Sld2"/>
    <property type="match status" value="1"/>
</dbReference>
<keyword evidence="6 8" id="KW-0131">Cell cycle</keyword>
<feature type="region of interest" description="Disordered" evidence="9">
    <location>
        <begin position="278"/>
        <end position="452"/>
    </location>
</feature>
<dbReference type="PANTHER" id="PTHR28124">
    <property type="entry name" value="DNA REPLICATION REGULATOR SLD2"/>
    <property type="match status" value="1"/>
</dbReference>
<comment type="subcellular location">
    <subcellularLocation>
        <location evidence="1 8">Nucleus</location>
    </subcellularLocation>
</comment>
<evidence type="ECO:0000256" key="8">
    <source>
        <dbReference type="RuleBase" id="RU367067"/>
    </source>
</evidence>
<feature type="compositionally biased region" description="Basic and acidic residues" evidence="9">
    <location>
        <begin position="33"/>
        <end position="45"/>
    </location>
</feature>
<feature type="compositionally biased region" description="Low complexity" evidence="9">
    <location>
        <begin position="295"/>
        <end position="308"/>
    </location>
</feature>
<dbReference type="AlphaFoldDB" id="A0A8K0TGJ4"/>
<dbReference type="Proteomes" id="UP000813385">
    <property type="component" value="Unassembled WGS sequence"/>
</dbReference>
<comment type="similarity">
    <text evidence="2 8">Belongs to the SLD2 family.</text>
</comment>
<keyword evidence="4 8" id="KW-0235">DNA replication</keyword>
<proteinExistence type="inferred from homology"/>
<evidence type="ECO:0000256" key="2">
    <source>
        <dbReference type="ARBA" id="ARBA00007276"/>
    </source>
</evidence>
<dbReference type="InterPro" id="IPR021110">
    <property type="entry name" value="DNA_rep_checkpnt_protein"/>
</dbReference>
<dbReference type="GO" id="GO:0006270">
    <property type="term" value="P:DNA replication initiation"/>
    <property type="evidence" value="ECO:0007669"/>
    <property type="project" value="UniProtKB-UniRule"/>
</dbReference>
<feature type="compositionally biased region" description="Basic residues" evidence="9">
    <location>
        <begin position="358"/>
        <end position="380"/>
    </location>
</feature>
<feature type="region of interest" description="Disordered" evidence="9">
    <location>
        <begin position="466"/>
        <end position="489"/>
    </location>
</feature>
<dbReference type="PANTHER" id="PTHR28124:SF1">
    <property type="entry name" value="DNA REPLICATION REGULATOR SLD2"/>
    <property type="match status" value="1"/>
</dbReference>
<comment type="caution">
    <text evidence="10">The sequence shown here is derived from an EMBL/GenBank/DDBJ whole genome shotgun (WGS) entry which is preliminary data.</text>
</comment>
<feature type="compositionally biased region" description="Basic and acidic residues" evidence="9">
    <location>
        <begin position="439"/>
        <end position="449"/>
    </location>
</feature>
<feature type="compositionally biased region" description="Polar residues" evidence="9">
    <location>
        <begin position="213"/>
        <end position="227"/>
    </location>
</feature>
<feature type="compositionally biased region" description="Basic and acidic residues" evidence="9">
    <location>
        <begin position="177"/>
        <end position="188"/>
    </location>
</feature>
<comment type="function">
    <text evidence="7 8">Has a role in the initiation of DNA replication. Required at S-phase checkpoint.</text>
</comment>
<dbReference type="GO" id="GO:0000727">
    <property type="term" value="P:double-strand break repair via break-induced replication"/>
    <property type="evidence" value="ECO:0007669"/>
    <property type="project" value="TreeGrafter"/>
</dbReference>
<name>A0A8K0TGJ4_9PEZI</name>
<dbReference type="Gene3D" id="1.10.10.1460">
    <property type="match status" value="1"/>
</dbReference>
<dbReference type="GO" id="GO:0031261">
    <property type="term" value="C:DNA replication preinitiation complex"/>
    <property type="evidence" value="ECO:0007669"/>
    <property type="project" value="TreeGrafter"/>
</dbReference>
<gene>
    <name evidence="10" type="ORF">B0T11DRAFT_280591</name>
</gene>
<evidence type="ECO:0000256" key="9">
    <source>
        <dbReference type="SAM" id="MobiDB-lite"/>
    </source>
</evidence>
<feature type="region of interest" description="Disordered" evidence="9">
    <location>
        <begin position="123"/>
        <end position="142"/>
    </location>
</feature>
<accession>A0A8K0TGJ4</accession>
<feature type="region of interest" description="Disordered" evidence="9">
    <location>
        <begin position="27"/>
        <end position="113"/>
    </location>
</feature>
<dbReference type="GO" id="GO:1902977">
    <property type="term" value="P:mitotic DNA replication preinitiation complex assembly"/>
    <property type="evidence" value="ECO:0007669"/>
    <property type="project" value="TreeGrafter"/>
</dbReference>
<evidence type="ECO:0000313" key="11">
    <source>
        <dbReference type="Proteomes" id="UP000813385"/>
    </source>
</evidence>
<keyword evidence="11" id="KW-1185">Reference proteome</keyword>
<feature type="compositionally biased region" description="Acidic residues" evidence="9">
    <location>
        <begin position="410"/>
        <end position="424"/>
    </location>
</feature>
<protein>
    <recommendedName>
        <fullName evidence="3 8">DNA replication regulator SLD2</fullName>
    </recommendedName>
</protein>
<dbReference type="InterPro" id="IPR040203">
    <property type="entry name" value="Sld2"/>
</dbReference>
<evidence type="ECO:0000256" key="3">
    <source>
        <dbReference type="ARBA" id="ARBA00018363"/>
    </source>
</evidence>
<dbReference type="OrthoDB" id="8775810at2759"/>
<feature type="compositionally biased region" description="Basic residues" evidence="9">
    <location>
        <begin position="429"/>
        <end position="438"/>
    </location>
</feature>
<sequence>MTMDAQQKASFEAQAKQLRIELKTFESNWAKDNGGKKPGRDDIKQSGDMAAKYKSYNKLRDIISGKVPPPSKHDQPKKRPSTDFKSTTPSKRQKHTETPSKARLPPNLQEFDTTPLISRKIFSPQAPTSIGPTPQRDGKVLGLFDIHPGHSIFTPSRGTGKFAVPQLPNLGATPSKRTADDAGHDGRLGRTPMSSGKRRRLGNFLTPLKDTDGNAQNAKTPTSNSVSKLSFDTPAFLKRHSFAPTDENADFTAPAPLRLPRKPLGRGLSAIVASLRQVEEEEHDDDLDAMREIEAGAAGAAPPATGAPKPAPPPKTNEADILIPDSQPSGLLGGFDDIGQYDSSDEEQLDRNGNPLRVFKKKGQKRTTRRSNMKPVHFKRPTQPTDGPAPDEEDNDIVPETQLGGHDPDDYLPDDLDDFVPSDEEVAKKKPAKKAKKTKAGDDKKEGGTVKKAVRKVNELAHANFRRLKLKNTGSKGGPGINSRFRRRR</sequence>
<evidence type="ECO:0000313" key="10">
    <source>
        <dbReference type="EMBL" id="KAH7362312.1"/>
    </source>
</evidence>
<evidence type="ECO:0000256" key="1">
    <source>
        <dbReference type="ARBA" id="ARBA00004123"/>
    </source>
</evidence>
<evidence type="ECO:0000256" key="4">
    <source>
        <dbReference type="ARBA" id="ARBA00022705"/>
    </source>
</evidence>
<dbReference type="EMBL" id="JAGPXD010000003">
    <property type="protein sequence ID" value="KAH7362312.1"/>
    <property type="molecule type" value="Genomic_DNA"/>
</dbReference>
<dbReference type="GO" id="GO:0003688">
    <property type="term" value="F:DNA replication origin binding"/>
    <property type="evidence" value="ECO:0007669"/>
    <property type="project" value="TreeGrafter"/>
</dbReference>
<dbReference type="GO" id="GO:0003697">
    <property type="term" value="F:single-stranded DNA binding"/>
    <property type="evidence" value="ECO:0007669"/>
    <property type="project" value="TreeGrafter"/>
</dbReference>